<accession>A0A0E9SMI4</accession>
<reference evidence="1" key="2">
    <citation type="journal article" date="2015" name="Fish Shellfish Immunol.">
        <title>Early steps in the European eel (Anguilla anguilla)-Vibrio vulnificus interaction in the gills: Role of the RtxA13 toxin.</title>
        <authorList>
            <person name="Callol A."/>
            <person name="Pajuelo D."/>
            <person name="Ebbesson L."/>
            <person name="Teles M."/>
            <person name="MacKenzie S."/>
            <person name="Amaro C."/>
        </authorList>
    </citation>
    <scope>NUCLEOTIDE SEQUENCE</scope>
</reference>
<reference evidence="1" key="1">
    <citation type="submission" date="2014-11" db="EMBL/GenBank/DDBJ databases">
        <authorList>
            <person name="Amaro Gonzalez C."/>
        </authorList>
    </citation>
    <scope>NUCLEOTIDE SEQUENCE</scope>
</reference>
<proteinExistence type="predicted"/>
<dbReference type="AlphaFoldDB" id="A0A0E9SMI4"/>
<evidence type="ECO:0000313" key="1">
    <source>
        <dbReference type="EMBL" id="JAH42442.1"/>
    </source>
</evidence>
<protein>
    <submittedName>
        <fullName evidence="1">Uncharacterized protein</fullName>
    </submittedName>
</protein>
<name>A0A0E9SMI4_ANGAN</name>
<dbReference type="EMBL" id="GBXM01066135">
    <property type="protein sequence ID" value="JAH42442.1"/>
    <property type="molecule type" value="Transcribed_RNA"/>
</dbReference>
<organism evidence="1">
    <name type="scientific">Anguilla anguilla</name>
    <name type="common">European freshwater eel</name>
    <name type="synonym">Muraena anguilla</name>
    <dbReference type="NCBI Taxonomy" id="7936"/>
    <lineage>
        <taxon>Eukaryota</taxon>
        <taxon>Metazoa</taxon>
        <taxon>Chordata</taxon>
        <taxon>Craniata</taxon>
        <taxon>Vertebrata</taxon>
        <taxon>Euteleostomi</taxon>
        <taxon>Actinopterygii</taxon>
        <taxon>Neopterygii</taxon>
        <taxon>Teleostei</taxon>
        <taxon>Anguilliformes</taxon>
        <taxon>Anguillidae</taxon>
        <taxon>Anguilla</taxon>
    </lineage>
</organism>
<sequence length="37" mass="4341">MTFMSVLERVITAFFGRFSKAWLSAVISSDFRLHFLE</sequence>